<gene>
    <name evidence="2" type="ORF">LCGC14_2844170</name>
</gene>
<comment type="caution">
    <text evidence="2">The sequence shown here is derived from an EMBL/GenBank/DDBJ whole genome shotgun (WGS) entry which is preliminary data.</text>
</comment>
<sequence>MYAAEAQTEERLVSTQEDGSSS</sequence>
<dbReference type="AlphaFoldDB" id="A0A0F8YAF3"/>
<reference evidence="2" key="1">
    <citation type="journal article" date="2015" name="Nature">
        <title>Complex archaea that bridge the gap between prokaryotes and eukaryotes.</title>
        <authorList>
            <person name="Spang A."/>
            <person name="Saw J.H."/>
            <person name="Jorgensen S.L."/>
            <person name="Zaremba-Niedzwiedzka K."/>
            <person name="Martijn J."/>
            <person name="Lind A.E."/>
            <person name="van Eijk R."/>
            <person name="Schleper C."/>
            <person name="Guy L."/>
            <person name="Ettema T.J."/>
        </authorList>
    </citation>
    <scope>NUCLEOTIDE SEQUENCE</scope>
</reference>
<accession>A0A0F8YAF3</accession>
<proteinExistence type="predicted"/>
<feature type="region of interest" description="Disordered" evidence="1">
    <location>
        <begin position="1"/>
        <end position="22"/>
    </location>
</feature>
<name>A0A0F8YAF3_9ZZZZ</name>
<organism evidence="2">
    <name type="scientific">marine sediment metagenome</name>
    <dbReference type="NCBI Taxonomy" id="412755"/>
    <lineage>
        <taxon>unclassified sequences</taxon>
        <taxon>metagenomes</taxon>
        <taxon>ecological metagenomes</taxon>
    </lineage>
</organism>
<dbReference type="EMBL" id="LAZR01054515">
    <property type="protein sequence ID" value="KKK78377.1"/>
    <property type="molecule type" value="Genomic_DNA"/>
</dbReference>
<feature type="compositionally biased region" description="Polar residues" evidence="1">
    <location>
        <begin position="13"/>
        <end position="22"/>
    </location>
</feature>
<evidence type="ECO:0000256" key="1">
    <source>
        <dbReference type="SAM" id="MobiDB-lite"/>
    </source>
</evidence>
<evidence type="ECO:0000313" key="2">
    <source>
        <dbReference type="EMBL" id="KKK78377.1"/>
    </source>
</evidence>
<feature type="non-terminal residue" evidence="2">
    <location>
        <position position="22"/>
    </location>
</feature>
<protein>
    <submittedName>
        <fullName evidence="2">Uncharacterized protein</fullName>
    </submittedName>
</protein>